<dbReference type="RefSeq" id="WP_197441394.1">
    <property type="nucleotide sequence ID" value="NZ_SIHI01000027.1"/>
</dbReference>
<dbReference type="Gene3D" id="3.90.980.10">
    <property type="entry name" value="DNA primase, catalytic core, N-terminal domain"/>
    <property type="match status" value="1"/>
</dbReference>
<evidence type="ECO:0000313" key="1">
    <source>
        <dbReference type="EMBL" id="TWT46983.1"/>
    </source>
</evidence>
<gene>
    <name evidence="1" type="primary">dnaG_4</name>
    <name evidence="1" type="ORF">KOR42_43270</name>
</gene>
<evidence type="ECO:0000313" key="2">
    <source>
        <dbReference type="Proteomes" id="UP000317243"/>
    </source>
</evidence>
<dbReference type="Proteomes" id="UP000317243">
    <property type="component" value="Unassembled WGS sequence"/>
</dbReference>
<keyword evidence="1" id="KW-0548">Nucleotidyltransferase</keyword>
<dbReference type="AlphaFoldDB" id="A0A5C5W9M1"/>
<dbReference type="SUPFAM" id="SSF56731">
    <property type="entry name" value="DNA primase core"/>
    <property type="match status" value="1"/>
</dbReference>
<comment type="caution">
    <text evidence="1">The sequence shown here is derived from an EMBL/GenBank/DDBJ whole genome shotgun (WGS) entry which is preliminary data.</text>
</comment>
<organism evidence="1 2">
    <name type="scientific">Thalassoglobus neptunius</name>
    <dbReference type="NCBI Taxonomy" id="1938619"/>
    <lineage>
        <taxon>Bacteria</taxon>
        <taxon>Pseudomonadati</taxon>
        <taxon>Planctomycetota</taxon>
        <taxon>Planctomycetia</taxon>
        <taxon>Planctomycetales</taxon>
        <taxon>Planctomycetaceae</taxon>
        <taxon>Thalassoglobus</taxon>
    </lineage>
</organism>
<accession>A0A5C5W9M1</accession>
<proteinExistence type="predicted"/>
<dbReference type="EC" id="2.7.7.-" evidence="1"/>
<keyword evidence="2" id="KW-1185">Reference proteome</keyword>
<reference evidence="1 2" key="1">
    <citation type="submission" date="2019-02" db="EMBL/GenBank/DDBJ databases">
        <title>Deep-cultivation of Planctomycetes and their phenomic and genomic characterization uncovers novel biology.</title>
        <authorList>
            <person name="Wiegand S."/>
            <person name="Jogler M."/>
            <person name="Boedeker C."/>
            <person name="Pinto D."/>
            <person name="Vollmers J."/>
            <person name="Rivas-Marin E."/>
            <person name="Kohn T."/>
            <person name="Peeters S.H."/>
            <person name="Heuer A."/>
            <person name="Rast P."/>
            <person name="Oberbeckmann S."/>
            <person name="Bunk B."/>
            <person name="Jeske O."/>
            <person name="Meyerdierks A."/>
            <person name="Storesund J.E."/>
            <person name="Kallscheuer N."/>
            <person name="Luecker S."/>
            <person name="Lage O.M."/>
            <person name="Pohl T."/>
            <person name="Merkel B.J."/>
            <person name="Hornburger P."/>
            <person name="Mueller R.-W."/>
            <person name="Bruemmer F."/>
            <person name="Labrenz M."/>
            <person name="Spormann A.M."/>
            <person name="Op Den Camp H."/>
            <person name="Overmann J."/>
            <person name="Amann R."/>
            <person name="Jetten M.S.M."/>
            <person name="Mascher T."/>
            <person name="Medema M.H."/>
            <person name="Devos D.P."/>
            <person name="Kaster A.-K."/>
            <person name="Ovreas L."/>
            <person name="Rohde M."/>
            <person name="Galperin M.Y."/>
            <person name="Jogler C."/>
        </authorList>
    </citation>
    <scope>NUCLEOTIDE SEQUENCE [LARGE SCALE GENOMIC DNA]</scope>
    <source>
        <strain evidence="1 2">KOR42</strain>
    </source>
</reference>
<keyword evidence="1" id="KW-0808">Transferase</keyword>
<dbReference type="InterPro" id="IPR037068">
    <property type="entry name" value="DNA_primase_core_N_sf"/>
</dbReference>
<dbReference type="EMBL" id="SIHI01000027">
    <property type="protein sequence ID" value="TWT46983.1"/>
    <property type="molecule type" value="Genomic_DNA"/>
</dbReference>
<sequence>MSELELNAEADDQKLLAQVIDYYRRTLKDCPDAMEFLRKRGMVASEALDQFRIGYANRTLGLKLPGKHLKSGKQIRGRLEALNIFRPKSGHEQFNGCVVFPIQSPDGTGRIVDIYGRKTGSHLRKGTPLDMFMASERQGVWNIEGLGLKDETILTANLFDALTLWTHGYCNVTCMFGDDALTEDHFTAFREYGIKRVMTTSEAVSPKILEAGMDCFLLRLPHGFDACGYAAKFDDPAAALGAMIRKADWLGKGKRSSVQPAKPVIPETEVDAGWPGRDRLGCVATRCFTVCFPTRSDDEIIIRFQSRCPGAMLYQLRRFCGIESESRQTRLIDNLLPGKARRMIERLSMQSA</sequence>
<name>A0A5C5W9M1_9PLAN</name>
<dbReference type="GO" id="GO:0016779">
    <property type="term" value="F:nucleotidyltransferase activity"/>
    <property type="evidence" value="ECO:0007669"/>
    <property type="project" value="UniProtKB-KW"/>
</dbReference>
<protein>
    <submittedName>
        <fullName evidence="1">DNA primase</fullName>
        <ecNumber evidence="1">2.7.7.-</ecNumber>
    </submittedName>
</protein>